<protein>
    <submittedName>
        <fullName evidence="1">Uncharacterized protein</fullName>
    </submittedName>
</protein>
<evidence type="ECO:0000313" key="1">
    <source>
        <dbReference type="EMBL" id="PCS23071.1"/>
    </source>
</evidence>
<sequence>MMNGGNILVLQKIFGHGDINPMLLYADFSPDYLGDVIRLNPLGG</sequence>
<dbReference type="EMBL" id="NBYY01000011">
    <property type="protein sequence ID" value="PCS23071.1"/>
    <property type="molecule type" value="Genomic_DNA"/>
</dbReference>
<proteinExistence type="predicted"/>
<name>A0A2A5T4J8_9GAMM</name>
<organism evidence="1 2">
    <name type="scientific">Candidatus Enterovibrio escicola</name>
    <dbReference type="NCBI Taxonomy" id="1927127"/>
    <lineage>
        <taxon>Bacteria</taxon>
        <taxon>Pseudomonadati</taxon>
        <taxon>Pseudomonadota</taxon>
        <taxon>Gammaproteobacteria</taxon>
        <taxon>Vibrionales</taxon>
        <taxon>Vibrionaceae</taxon>
        <taxon>Enterovibrio</taxon>
    </lineage>
</organism>
<dbReference type="AlphaFoldDB" id="A0A2A5T4J8"/>
<dbReference type="SUPFAM" id="SSF56349">
    <property type="entry name" value="DNA breaking-rejoining enzymes"/>
    <property type="match status" value="1"/>
</dbReference>
<accession>A0A2A5T4J8</accession>
<evidence type="ECO:0000313" key="2">
    <source>
        <dbReference type="Proteomes" id="UP000219020"/>
    </source>
</evidence>
<reference evidence="2" key="1">
    <citation type="submission" date="2017-04" db="EMBL/GenBank/DDBJ databases">
        <title>Genome evolution of the luminous symbionts of deep sea anglerfish.</title>
        <authorList>
            <person name="Hendry T.A."/>
        </authorList>
    </citation>
    <scope>NUCLEOTIDE SEQUENCE [LARGE SCALE GENOMIC DNA]</scope>
</reference>
<dbReference type="InterPro" id="IPR011010">
    <property type="entry name" value="DNA_brk_join_enz"/>
</dbReference>
<dbReference type="GO" id="GO:0003677">
    <property type="term" value="F:DNA binding"/>
    <property type="evidence" value="ECO:0007669"/>
    <property type="project" value="InterPro"/>
</dbReference>
<gene>
    <name evidence="1" type="ORF">BTN49_1063</name>
</gene>
<comment type="caution">
    <text evidence="1">The sequence shown here is derived from an EMBL/GenBank/DDBJ whole genome shotgun (WGS) entry which is preliminary data.</text>
</comment>
<dbReference type="Proteomes" id="UP000219020">
    <property type="component" value="Unassembled WGS sequence"/>
</dbReference>
<keyword evidence="2" id="KW-1185">Reference proteome</keyword>